<keyword evidence="2" id="KW-1185">Reference proteome</keyword>
<proteinExistence type="predicted"/>
<name>A0A1M5N705_9FIRM</name>
<dbReference type="STRING" id="1123382.SAMN02745221_01107"/>
<dbReference type="RefSeq" id="WP_073091203.1">
    <property type="nucleotide sequence ID" value="NZ_FQWY01000015.1"/>
</dbReference>
<dbReference type="AlphaFoldDB" id="A0A1M5N705"/>
<reference evidence="2" key="1">
    <citation type="submission" date="2016-11" db="EMBL/GenBank/DDBJ databases">
        <authorList>
            <person name="Varghese N."/>
            <person name="Submissions S."/>
        </authorList>
    </citation>
    <scope>NUCLEOTIDE SEQUENCE [LARGE SCALE GENOMIC DNA]</scope>
    <source>
        <strain evidence="2">DSM 11003</strain>
    </source>
</reference>
<dbReference type="EMBL" id="FQWY01000015">
    <property type="protein sequence ID" value="SHG85235.1"/>
    <property type="molecule type" value="Genomic_DNA"/>
</dbReference>
<evidence type="ECO:0000313" key="1">
    <source>
        <dbReference type="EMBL" id="SHG85235.1"/>
    </source>
</evidence>
<dbReference type="Proteomes" id="UP000242329">
    <property type="component" value="Unassembled WGS sequence"/>
</dbReference>
<evidence type="ECO:0000313" key="2">
    <source>
        <dbReference type="Proteomes" id="UP000242329"/>
    </source>
</evidence>
<accession>A0A1M5N705</accession>
<gene>
    <name evidence="1" type="ORF">SAMN02745221_01107</name>
</gene>
<protein>
    <submittedName>
        <fullName evidence="1">Uncharacterized protein</fullName>
    </submittedName>
</protein>
<organism evidence="1 2">
    <name type="scientific">Thermosyntropha lipolytica DSM 11003</name>
    <dbReference type="NCBI Taxonomy" id="1123382"/>
    <lineage>
        <taxon>Bacteria</taxon>
        <taxon>Bacillati</taxon>
        <taxon>Bacillota</taxon>
        <taxon>Clostridia</taxon>
        <taxon>Eubacteriales</taxon>
        <taxon>Syntrophomonadaceae</taxon>
        <taxon>Thermosyntropha</taxon>
    </lineage>
</organism>
<sequence length="99" mass="11638">MAARAGKIFMVLIIISLLIAGLNVSNYGISQLTMEDRGAVLDVKFEGGDIVFTFLGKEYVFEQYKSRGWEDFYAYWQEIEDYLRKIWRIFEAVFLYEVE</sequence>